<dbReference type="EMBL" id="BMNI01000005">
    <property type="protein sequence ID" value="GGO90358.1"/>
    <property type="molecule type" value="Genomic_DNA"/>
</dbReference>
<evidence type="ECO:0000313" key="3">
    <source>
        <dbReference type="Proteomes" id="UP000655410"/>
    </source>
</evidence>
<organism evidence="2 3">
    <name type="scientific">Nocardioides phosphati</name>
    <dbReference type="NCBI Taxonomy" id="1867775"/>
    <lineage>
        <taxon>Bacteria</taxon>
        <taxon>Bacillati</taxon>
        <taxon>Actinomycetota</taxon>
        <taxon>Actinomycetes</taxon>
        <taxon>Propionibacteriales</taxon>
        <taxon>Nocardioidaceae</taxon>
        <taxon>Nocardioides</taxon>
    </lineage>
</organism>
<proteinExistence type="predicted"/>
<evidence type="ECO:0000256" key="1">
    <source>
        <dbReference type="SAM" id="MobiDB-lite"/>
    </source>
</evidence>
<evidence type="ECO:0000313" key="2">
    <source>
        <dbReference type="EMBL" id="GGO90358.1"/>
    </source>
</evidence>
<dbReference type="Proteomes" id="UP000655410">
    <property type="component" value="Unassembled WGS sequence"/>
</dbReference>
<comment type="caution">
    <text evidence="2">The sequence shown here is derived from an EMBL/GenBank/DDBJ whole genome shotgun (WGS) entry which is preliminary data.</text>
</comment>
<name>A0ABQ2NAB4_9ACTN</name>
<gene>
    <name evidence="2" type="ORF">GCM10011584_21940</name>
</gene>
<reference evidence="3" key="1">
    <citation type="journal article" date="2019" name="Int. J. Syst. Evol. Microbiol.">
        <title>The Global Catalogue of Microorganisms (GCM) 10K type strain sequencing project: providing services to taxonomists for standard genome sequencing and annotation.</title>
        <authorList>
            <consortium name="The Broad Institute Genomics Platform"/>
            <consortium name="The Broad Institute Genome Sequencing Center for Infectious Disease"/>
            <person name="Wu L."/>
            <person name="Ma J."/>
        </authorList>
    </citation>
    <scope>NUCLEOTIDE SEQUENCE [LARGE SCALE GENOMIC DNA]</scope>
    <source>
        <strain evidence="3">CGMCC 4.7371</strain>
    </source>
</reference>
<protein>
    <submittedName>
        <fullName evidence="2">Uncharacterized protein</fullName>
    </submittedName>
</protein>
<accession>A0ABQ2NAB4</accession>
<feature type="region of interest" description="Disordered" evidence="1">
    <location>
        <begin position="26"/>
        <end position="45"/>
    </location>
</feature>
<keyword evidence="3" id="KW-1185">Reference proteome</keyword>
<sequence>MRRGPDHPDGWGRAALLADVRDARSPYGREVTGRQEVGGMESEAAGPELAPDVALAMLMRKELLRLAAVEDELAVTEAARTSGVQQSGVRRPE</sequence>